<evidence type="ECO:0000259" key="3">
    <source>
        <dbReference type="Pfam" id="PF03497"/>
    </source>
</evidence>
<dbReference type="GO" id="GO:0005576">
    <property type="term" value="C:extracellular region"/>
    <property type="evidence" value="ECO:0007669"/>
    <property type="project" value="InterPro"/>
</dbReference>
<evidence type="ECO:0000313" key="4">
    <source>
        <dbReference type="EMBL" id="EGU37788.1"/>
    </source>
</evidence>
<dbReference type="InterPro" id="IPR037017">
    <property type="entry name" value="Anthrax_toxin_edema_cen_sf"/>
</dbReference>
<dbReference type="SUPFAM" id="SSF81298">
    <property type="entry name" value="Adenylylcyclase toxin (the edema factor)"/>
    <property type="match status" value="1"/>
</dbReference>
<name>F9RMZ2_9VIBR</name>
<evidence type="ECO:0000256" key="1">
    <source>
        <dbReference type="SAM" id="MobiDB-lite"/>
    </source>
</evidence>
<feature type="domain" description="Anthrax toxin edema factor central" evidence="3">
    <location>
        <begin position="1103"/>
        <end position="1211"/>
    </location>
</feature>
<feature type="chain" id="PRO_5003386798" evidence="2">
    <location>
        <begin position="30"/>
        <end position="1629"/>
    </location>
</feature>
<dbReference type="InterPro" id="IPR035099">
    <property type="entry name" value="Anthrax_toxin_C-terminal"/>
</dbReference>
<comment type="caution">
    <text evidence="4">The sequence shown here is derived from an EMBL/GenBank/DDBJ whole genome shotgun (WGS) entry which is preliminary data.</text>
</comment>
<dbReference type="Gene3D" id="3.90.1760.10">
    <property type="entry name" value="Anthrax toxin, edema factor, central domain"/>
    <property type="match status" value="1"/>
</dbReference>
<gene>
    <name evidence="4" type="ORF">VIS19158_10139</name>
</gene>
<accession>F9RMZ2</accession>
<evidence type="ECO:0000313" key="5">
    <source>
        <dbReference type="Proteomes" id="UP000004349"/>
    </source>
</evidence>
<evidence type="ECO:0000256" key="2">
    <source>
        <dbReference type="SAM" id="SignalP"/>
    </source>
</evidence>
<sequence length="1629" mass="181209">MKKEKSFKRSALSLAMLVSVSSLPSAVLASVEINYLAENIYNSDANNYGCQISLDAAVKSGYKLLDGSIVNVEILRFNKDTENPYIAHEVFFGVLKEQNGRLSLTREAMIHGDQDPSATCIVTNVGFSGLVRSELKNKSSDFQSGIAIYEEQPVKAGPISSLTTLTDILSVPFIMSLKEDASSELVDMLPLTVGDGDERLRNTSNVENYAVFFKEVMSGKTGVKGAFKNGLSRNFLEEKTNDRIEEFLVRSLIEPAEVHRLISSEVDKTLLATLLRKTILAELEQDSYFEYGSEQNIQATLAFQYSSAISSSMQLIEDDAQLSSALIAEWNKIEKSYDEMSEAALDIGFPLIYAKKDLEGKKVSIRTLEEYGMYVSHALDATMGDEFNVNPYEPISASIPAGWSIAISDYYSLVGQGKKIIEGPFSGNLPMFWESNFSLKPLSLVALPPPDFVPQNESLDSPINIHPSDAYMHMQLAMNYPDLDGIDLAREVFSSNNSDVSIDVEAGTINYLKSEGGFLGKNFVQIASTVYQKEVDDLEDWEILSVKASLDAVGIDTTFAYGSPNNIKSSLLHRLSLQLTENALEAFIGSGLEPALFDELESQGLTQLDAKKAFIDLVYNTFTNSNLRMRFSSSMSEDMKKQAVYDSLISWHSANEDLKSALVAVDYDSEAGQHIFNYPLTDELYAKGRLYTYGATPEEVEELWKPYLKHGRLDLLHLHGYKVQSWLINKDKNELGALTNTVQWEWHRNHEVLSQKLGRFLGAMIDAKAKLTGKKTYTTQIASRGDARLHHGVKLYKVRQDSSSMGQSTLVSKPDINQYVLTSTSLGYTVLLPNSIPGLFDTDKISFRYANLDYHDIKDESPLFVEMEPNVAKQCAWEDFESMYYAYNYCKSIYTQTGSNNVGDADLMASLITKHLIDNRDQLKTVTTDSDYIKGVLQAIVPVWATVEDFEKGNYGMASLGLLSDVAFFLPIGEAVFNSAKLTGKVVSNAIPRKFKVSSRFNKVTIGSNKRVAGQAFDIDVKAAKIEARKAWLNIPKTIFDEMNLIPVGDIVKGAKSASLKIKQRVKGVKIDNTDPYAPKVYQSRDFRISSSDRPDFDPDAIVGIPTKDREAFASVADAENAVIGVRFVDPNNRSLLESGLYSSKSLLIKSKSSDWGPHAGFIPVNQKYAKASAQRDVVKYNHYSDNAIQSKAALPVPLSIDDKRLKELQSGDNPLIPELIEDLDSGMLKGTSNGVDFYYQEHDGLWMIHVKDGSSIPAPLMVMGDYTSHKPMTADYDLFSVMAHISDYGVSDLVKVPLPHAKWKATIENPDKLSPNLKELYDNEDLYNKVHNMHLGAISERVNSLKDKVNNRLGRGKGMELIHHGADESNPFPDIEANFPATYFVPKRYLNHDAFGPGQGSLRDYFQVDEVGTVILKDVDDFANFHQLMTNVQFTGPLNSLWSKEYGQLARKNRLSHAYLNAREQVEALLTQGIDVAKLKVYIPGVFDEMLPPGRIPAKPIESFRVYKEIIDIVEHSSGVHRATLRNYLGGFGWVGRPARVVRVGYYYYYVTKIDNEYFLTDENRLKTLRIVKDEEGYWVADEALPDGGNGDNEGGIEPPPDLGPGEGGQIQPPPDLGPGPGPLMSNY</sequence>
<keyword evidence="2" id="KW-0732">Signal</keyword>
<protein>
    <submittedName>
        <fullName evidence="4">Putative inner membrane protein</fullName>
    </submittedName>
</protein>
<proteinExistence type="predicted"/>
<feature type="signal peptide" evidence="2">
    <location>
        <begin position="1"/>
        <end position="29"/>
    </location>
</feature>
<dbReference type="Pfam" id="PF03497">
    <property type="entry name" value="Anthrax_toxA"/>
    <property type="match status" value="1"/>
</dbReference>
<dbReference type="RefSeq" id="WP_005594994.1">
    <property type="nucleotide sequence ID" value="NZ_AFWE01000098.1"/>
</dbReference>
<dbReference type="EMBL" id="AFWE01000098">
    <property type="protein sequence ID" value="EGU37788.1"/>
    <property type="molecule type" value="Genomic_DNA"/>
</dbReference>
<dbReference type="Proteomes" id="UP000004349">
    <property type="component" value="Unassembled WGS sequence"/>
</dbReference>
<organism evidence="4 5">
    <name type="scientific">Vibrio scophthalmi LMG 19158</name>
    <dbReference type="NCBI Taxonomy" id="870967"/>
    <lineage>
        <taxon>Bacteria</taxon>
        <taxon>Pseudomonadati</taxon>
        <taxon>Pseudomonadota</taxon>
        <taxon>Gammaproteobacteria</taxon>
        <taxon>Vibrionales</taxon>
        <taxon>Vibrionaceae</taxon>
        <taxon>Vibrio</taxon>
    </lineage>
</organism>
<dbReference type="eggNOG" id="COG2931">
    <property type="taxonomic scope" value="Bacteria"/>
</dbReference>
<reference evidence="4 5" key="1">
    <citation type="journal article" date="2012" name="Int. J. Syst. Evol. Microbiol.">
        <title>Vibrio caribbeanicus sp. nov., isolated from the marine sponge Scleritoderma cyanea.</title>
        <authorList>
            <person name="Hoffmann M."/>
            <person name="Monday S.R."/>
            <person name="Allard M.W."/>
            <person name="Strain E.A."/>
            <person name="Whittaker P."/>
            <person name="Naum M."/>
            <person name="McCarthy P.J."/>
            <person name="Lopez J.V."/>
            <person name="Fischer M."/>
            <person name="Brown E.W."/>
        </authorList>
    </citation>
    <scope>NUCLEOTIDE SEQUENCE [LARGE SCALE GENOMIC DNA]</scope>
    <source>
        <strain evidence="4 5">LMG 19158</strain>
    </source>
</reference>
<dbReference type="GO" id="GO:0008294">
    <property type="term" value="F:calcium- and calmodulin-responsive adenylate cyclase activity"/>
    <property type="evidence" value="ECO:0007669"/>
    <property type="project" value="InterPro"/>
</dbReference>
<feature type="region of interest" description="Disordered" evidence="1">
    <location>
        <begin position="1583"/>
        <end position="1629"/>
    </location>
</feature>
<feature type="compositionally biased region" description="Pro residues" evidence="1">
    <location>
        <begin position="1613"/>
        <end position="1623"/>
    </location>
</feature>
<dbReference type="eggNOG" id="COG3064">
    <property type="taxonomic scope" value="Bacteria"/>
</dbReference>
<dbReference type="InterPro" id="IPR005165">
    <property type="entry name" value="Anthrax_toxin_edema_cen"/>
</dbReference>